<dbReference type="OrthoDB" id="6364635at2759"/>
<dbReference type="InterPro" id="IPR029033">
    <property type="entry name" value="His_PPase_superfam"/>
</dbReference>
<dbReference type="SUPFAM" id="SSF53254">
    <property type="entry name" value="Phosphoglycerate mutase-like"/>
    <property type="match status" value="1"/>
</dbReference>
<dbReference type="GO" id="GO:0016791">
    <property type="term" value="F:phosphatase activity"/>
    <property type="evidence" value="ECO:0007669"/>
    <property type="project" value="UniProtKB-ARBA"/>
</dbReference>
<dbReference type="PANTHER" id="PTHR16469:SF27">
    <property type="entry name" value="UBIQUITIN-ASSOCIATED AND SH3 DOMAIN-CONTAINING BA-RELATED"/>
    <property type="match status" value="1"/>
</dbReference>
<dbReference type="Proteomes" id="UP000677054">
    <property type="component" value="Unassembled WGS sequence"/>
</dbReference>
<evidence type="ECO:0000313" key="1">
    <source>
        <dbReference type="EMBL" id="CAD7244059.1"/>
    </source>
</evidence>
<dbReference type="Gene3D" id="3.40.50.1240">
    <property type="entry name" value="Phosphoglycerate mutase-like"/>
    <property type="match status" value="1"/>
</dbReference>
<reference evidence="1" key="1">
    <citation type="submission" date="2020-11" db="EMBL/GenBank/DDBJ databases">
        <authorList>
            <person name="Tran Van P."/>
        </authorList>
    </citation>
    <scope>NUCLEOTIDE SEQUENCE</scope>
</reference>
<evidence type="ECO:0000313" key="2">
    <source>
        <dbReference type="Proteomes" id="UP000677054"/>
    </source>
</evidence>
<dbReference type="AlphaFoldDB" id="A0A7R8X4T7"/>
<dbReference type="InterPro" id="IPR051710">
    <property type="entry name" value="Phosphatase_SH3-domain"/>
</dbReference>
<dbReference type="EMBL" id="LR900068">
    <property type="protein sequence ID" value="CAD7244059.1"/>
    <property type="molecule type" value="Genomic_DNA"/>
</dbReference>
<name>A0A7R8X4T7_9CRUS</name>
<dbReference type="PANTHER" id="PTHR16469">
    <property type="entry name" value="UBIQUITIN-ASSOCIATED AND SH3 DOMAIN-CONTAINING BA-RELATED"/>
    <property type="match status" value="1"/>
</dbReference>
<dbReference type="EMBL" id="CAJPEV010000551">
    <property type="protein sequence ID" value="CAG0886399.1"/>
    <property type="molecule type" value="Genomic_DNA"/>
</dbReference>
<protein>
    <submittedName>
        <fullName evidence="1">Uncharacterized protein</fullName>
    </submittedName>
</protein>
<keyword evidence="2" id="KW-1185">Reference proteome</keyword>
<organism evidence="1">
    <name type="scientific">Darwinula stevensoni</name>
    <dbReference type="NCBI Taxonomy" id="69355"/>
    <lineage>
        <taxon>Eukaryota</taxon>
        <taxon>Metazoa</taxon>
        <taxon>Ecdysozoa</taxon>
        <taxon>Arthropoda</taxon>
        <taxon>Crustacea</taxon>
        <taxon>Oligostraca</taxon>
        <taxon>Ostracoda</taxon>
        <taxon>Podocopa</taxon>
        <taxon>Podocopida</taxon>
        <taxon>Darwinulocopina</taxon>
        <taxon>Darwinuloidea</taxon>
        <taxon>Darwinulidae</taxon>
        <taxon>Darwinula</taxon>
    </lineage>
</organism>
<gene>
    <name evidence="1" type="ORF">DSTB1V02_LOCUS3963</name>
</gene>
<proteinExistence type="predicted"/>
<accession>A0A7R8X4T7</accession>
<sequence length="171" mass="19641">MPTGIGLQSLVTIKVEPGLFEWLAWYQDSMPIWFSPAQFHAMGYNIDLSYTPLITTLELHDKSETCEQFYMRNFFITEKIIKATQTIGGNILMVGHAATLDTCTRQLVGHAPRDVKELHRIIHRVPYCSVAVAEEYAEENEGEKKWHLVEPPFPPFTNSSNARFDWKILLI</sequence>